<reference evidence="9" key="2">
    <citation type="submission" date="2006-01" db="EMBL/GenBank/DDBJ databases">
        <authorList>
            <person name="Genoscope"/>
        </authorList>
    </citation>
    <scope>NUCLEOTIDE SEQUENCE</scope>
</reference>
<evidence type="ECO:0000256" key="4">
    <source>
        <dbReference type="ARBA" id="ARBA00023274"/>
    </source>
</evidence>
<evidence type="ECO:0000259" key="8">
    <source>
        <dbReference type="Pfam" id="PF14693"/>
    </source>
</evidence>
<dbReference type="CDD" id="cd00495">
    <property type="entry name" value="Ribosomal_L25_TL5_CTC"/>
    <property type="match status" value="1"/>
</dbReference>
<dbReference type="Pfam" id="PF14693">
    <property type="entry name" value="Ribosomal_TL5_C"/>
    <property type="match status" value="1"/>
</dbReference>
<dbReference type="PANTHER" id="PTHR33284">
    <property type="entry name" value="RIBOSOMAL PROTEIN L25/GLN-TRNA SYNTHETASE, ANTI-CODON-BINDING DOMAIN-CONTAINING PROTEIN"/>
    <property type="match status" value="1"/>
</dbReference>
<reference evidence="10 13" key="5">
    <citation type="submission" date="2020-02" db="EMBL/GenBank/DDBJ databases">
        <title>Newly sequenced genome of strain CSTR1 showed variability in Candidatus Kuenenia stuttgartiensis genomes.</title>
        <authorList>
            <person name="Ding C."/>
            <person name="Adrian L."/>
        </authorList>
    </citation>
    <scope>NUCLEOTIDE SEQUENCE [LARGE SCALE GENOMIC DNA]</scope>
    <source>
        <strain evidence="10 13">CSTR1</strain>
    </source>
</reference>
<dbReference type="InterPro" id="IPR020056">
    <property type="entry name" value="Rbsml_bL25/Gln-tRNA_synth_N"/>
</dbReference>
<keyword evidence="2 5" id="KW-0694">RNA-binding</keyword>
<dbReference type="KEGG" id="kst:KSMBR1_3024"/>
<organism evidence="9">
    <name type="scientific">Kuenenia stuttgartiensis</name>
    <dbReference type="NCBI Taxonomy" id="174633"/>
    <lineage>
        <taxon>Bacteria</taxon>
        <taxon>Pseudomonadati</taxon>
        <taxon>Planctomycetota</taxon>
        <taxon>Candidatus Brocadiia</taxon>
        <taxon>Candidatus Brocadiales</taxon>
        <taxon>Candidatus Brocadiaceae</taxon>
        <taxon>Candidatus Kuenenia</taxon>
    </lineage>
</organism>
<feature type="domain" description="Large ribosomal subunit protein bL25 L25" evidence="7">
    <location>
        <begin position="6"/>
        <end position="90"/>
    </location>
</feature>
<dbReference type="GO" id="GO:0006412">
    <property type="term" value="P:translation"/>
    <property type="evidence" value="ECO:0007669"/>
    <property type="project" value="UniProtKB-UniRule"/>
</dbReference>
<keyword evidence="4 5" id="KW-0687">Ribonucleoprotein</keyword>
<keyword evidence="3 5" id="KW-0689">Ribosomal protein</keyword>
<feature type="domain" description="Large ribosomal subunit protein bL25 beta" evidence="8">
    <location>
        <begin position="99"/>
        <end position="179"/>
    </location>
</feature>
<keyword evidence="12" id="KW-1185">Reference proteome</keyword>
<feature type="region of interest" description="Disordered" evidence="6">
    <location>
        <begin position="185"/>
        <end position="212"/>
    </location>
</feature>
<evidence type="ECO:0000256" key="1">
    <source>
        <dbReference type="ARBA" id="ARBA00022730"/>
    </source>
</evidence>
<dbReference type="SUPFAM" id="SSF50715">
    <property type="entry name" value="Ribosomal protein L25-like"/>
    <property type="match status" value="1"/>
</dbReference>
<evidence type="ECO:0000259" key="7">
    <source>
        <dbReference type="Pfam" id="PF01386"/>
    </source>
</evidence>
<dbReference type="InterPro" id="IPR020057">
    <property type="entry name" value="Ribosomal_bL25_b-dom"/>
</dbReference>
<reference evidence="9" key="1">
    <citation type="journal article" date="2006" name="Nature">
        <title>Deciphering the evolution and metabolism of an anammox bacterium from a community genome.</title>
        <authorList>
            <person name="Strous M."/>
            <person name="Pelletier E."/>
            <person name="Mangenot S."/>
            <person name="Rattei T."/>
            <person name="Lehner A."/>
            <person name="Taylor M.W."/>
            <person name="Horn M."/>
            <person name="Daims H."/>
            <person name="Bartol-Mavel D."/>
            <person name="Wincker P."/>
            <person name="Barbe V."/>
            <person name="Fonknechten N."/>
            <person name="Vallenet D."/>
            <person name="Segurens B."/>
            <person name="Schenowitz-Truong C."/>
            <person name="Medigue C."/>
            <person name="Collingro A."/>
            <person name="Snel B."/>
            <person name="Dutilh B.E."/>
            <person name="OpDenCamp H.J.M."/>
            <person name="vanDerDrift C."/>
            <person name="Cirpus I."/>
            <person name="vanDePas-Schoonen K.T."/>
            <person name="Harhangi H.R."/>
            <person name="vanNiftrik L."/>
            <person name="Schmid M."/>
            <person name="Keltjens J."/>
            <person name="vanDeVossenberg J."/>
            <person name="Kartal B."/>
            <person name="Meier H."/>
            <person name="Frishman D."/>
            <person name="Huynen M.A."/>
            <person name="Mewes H."/>
            <person name="Weissenbach J."/>
            <person name="Jetten M.S.M."/>
            <person name="Wagner M."/>
            <person name="LePaslier D."/>
        </authorList>
    </citation>
    <scope>NUCLEOTIDE SEQUENCE</scope>
</reference>
<name>Q1Q7H1_KUEST</name>
<dbReference type="InterPro" id="IPR037121">
    <property type="entry name" value="Ribosomal_bL25_C"/>
</dbReference>
<dbReference type="OrthoDB" id="9790002at2"/>
<comment type="subunit">
    <text evidence="5">Part of the 50S ribosomal subunit; part of the 5S rRNA/L5/L18/L25 subcomplex. Contacts the 5S rRNA. Binds to the 5S rRNA independently of L5 and L18.</text>
</comment>
<evidence type="ECO:0000256" key="6">
    <source>
        <dbReference type="SAM" id="MobiDB-lite"/>
    </source>
</evidence>
<dbReference type="EMBL" id="CT030148">
    <property type="protein sequence ID" value="CAJ70771.1"/>
    <property type="molecule type" value="Genomic_DNA"/>
</dbReference>
<evidence type="ECO:0000313" key="10">
    <source>
        <dbReference type="EMBL" id="QII13479.1"/>
    </source>
</evidence>
<reference evidence="12" key="4">
    <citation type="submission" date="2017-10" db="EMBL/GenBank/DDBJ databases">
        <authorList>
            <person name="Frank J."/>
        </authorList>
    </citation>
    <scope>NUCLEOTIDE SEQUENCE [LARGE SCALE GENOMIC DNA]</scope>
</reference>
<dbReference type="InterPro" id="IPR029751">
    <property type="entry name" value="Ribosomal_L25_dom"/>
</dbReference>
<dbReference type="InterPro" id="IPR001021">
    <property type="entry name" value="Ribosomal_bL25_long"/>
</dbReference>
<dbReference type="GO" id="GO:0003735">
    <property type="term" value="F:structural constituent of ribosome"/>
    <property type="evidence" value="ECO:0007669"/>
    <property type="project" value="InterPro"/>
</dbReference>
<dbReference type="Gene3D" id="2.40.240.10">
    <property type="entry name" value="Ribosomal Protein L25, Chain P"/>
    <property type="match status" value="1"/>
</dbReference>
<dbReference type="AlphaFoldDB" id="Q1Q7H1"/>
<evidence type="ECO:0000313" key="13">
    <source>
        <dbReference type="Proteomes" id="UP000501926"/>
    </source>
</evidence>
<feature type="compositionally biased region" description="Basic and acidic residues" evidence="6">
    <location>
        <begin position="198"/>
        <end position="212"/>
    </location>
</feature>
<proteinExistence type="inferred from homology"/>
<dbReference type="InterPro" id="IPR011035">
    <property type="entry name" value="Ribosomal_bL25/Gln-tRNA_synth"/>
</dbReference>
<evidence type="ECO:0000313" key="12">
    <source>
        <dbReference type="Proteomes" id="UP000221734"/>
    </source>
</evidence>
<dbReference type="GO" id="GO:0008097">
    <property type="term" value="F:5S rRNA binding"/>
    <property type="evidence" value="ECO:0007669"/>
    <property type="project" value="InterPro"/>
</dbReference>
<dbReference type="Gene3D" id="2.170.120.20">
    <property type="entry name" value="Ribosomal protein L25, beta domain"/>
    <property type="match status" value="1"/>
</dbReference>
<evidence type="ECO:0000256" key="2">
    <source>
        <dbReference type="ARBA" id="ARBA00022884"/>
    </source>
</evidence>
<dbReference type="EMBL" id="LT934425">
    <property type="protein sequence ID" value="SOH05502.1"/>
    <property type="molecule type" value="Genomic_DNA"/>
</dbReference>
<evidence type="ECO:0000313" key="11">
    <source>
        <dbReference type="EMBL" id="SOH05502.1"/>
    </source>
</evidence>
<reference evidence="11" key="3">
    <citation type="submission" date="2017-10" db="EMBL/GenBank/DDBJ databases">
        <authorList>
            <person name="Banno H."/>
            <person name="Chua N.-H."/>
        </authorList>
    </citation>
    <scope>NUCLEOTIDE SEQUENCE [LARGE SCALE GENOMIC DNA]</scope>
    <source>
        <strain evidence="11">Kuenenia_mbr1_ru-nijmegen</strain>
    </source>
</reference>
<dbReference type="NCBIfam" id="TIGR00731">
    <property type="entry name" value="bL25_bact_ctc"/>
    <property type="match status" value="1"/>
</dbReference>
<gene>
    <name evidence="9" type="primary">RplY</name>
    <name evidence="5" type="synonym">ctc</name>
    <name evidence="5 11" type="synonym">rplY</name>
    <name evidence="10" type="ORF">KsCSTR_41000</name>
    <name evidence="11" type="ORF">KSMBR1_3024</name>
    <name evidence="9" type="ORF">kusta0026</name>
</gene>
<comment type="function">
    <text evidence="5">This is one of the proteins that binds to the 5S RNA in the ribosome where it forms part of the central protuberance.</text>
</comment>
<dbReference type="HAMAP" id="MF_01334">
    <property type="entry name" value="Ribosomal_bL25_CTC"/>
    <property type="match status" value="1"/>
</dbReference>
<dbReference type="GO" id="GO:0022625">
    <property type="term" value="C:cytosolic large ribosomal subunit"/>
    <property type="evidence" value="ECO:0007669"/>
    <property type="project" value="TreeGrafter"/>
</dbReference>
<dbReference type="Proteomes" id="UP000501926">
    <property type="component" value="Chromosome"/>
</dbReference>
<sequence length="212" mass="22998">MEVLELKAEKRTLKRTKAVRKLRATGHIPAVVYGHKEDNVLLSVDGGEFGRVLNAGARMISLAYDRTKESVLIKDVQYDNLSDKVLHVDFARVSMDERVTLKVPIILSGSAVGVKAGGVLTQTMKNIEIECFPAAVPEDIKVNVSELEMGKSIHVKELPSIAGIKYLSDAESVVVSVHHAAEEKAASEEELIAGPEVITKKPKEEAGASEKS</sequence>
<dbReference type="EMBL" id="CP049055">
    <property type="protein sequence ID" value="QII13479.1"/>
    <property type="molecule type" value="Genomic_DNA"/>
</dbReference>
<dbReference type="Proteomes" id="UP000221734">
    <property type="component" value="Chromosome Kuenenia_stuttgartiensis_MBR1"/>
</dbReference>
<dbReference type="PANTHER" id="PTHR33284:SF1">
    <property type="entry name" value="RIBOSOMAL PROTEIN L25_GLN-TRNA SYNTHETASE, ANTI-CODON-BINDING DOMAIN-CONTAINING PROTEIN"/>
    <property type="match status" value="1"/>
</dbReference>
<dbReference type="InterPro" id="IPR020930">
    <property type="entry name" value="Ribosomal_uL5_bac-type"/>
</dbReference>
<evidence type="ECO:0000256" key="3">
    <source>
        <dbReference type="ARBA" id="ARBA00022980"/>
    </source>
</evidence>
<dbReference type="Pfam" id="PF01386">
    <property type="entry name" value="Ribosomal_L25p"/>
    <property type="match status" value="1"/>
</dbReference>
<evidence type="ECO:0000313" key="9">
    <source>
        <dbReference type="EMBL" id="CAJ70771.1"/>
    </source>
</evidence>
<evidence type="ECO:0000256" key="5">
    <source>
        <dbReference type="HAMAP-Rule" id="MF_01334"/>
    </source>
</evidence>
<protein>
    <recommendedName>
        <fullName evidence="5">Large ribosomal subunit protein bL25</fullName>
    </recommendedName>
    <alternativeName>
        <fullName evidence="5">General stress protein CTC</fullName>
    </alternativeName>
</protein>
<comment type="similarity">
    <text evidence="5">Belongs to the bacterial ribosomal protein bL25 family. CTC subfamily.</text>
</comment>
<keyword evidence="1 5" id="KW-0699">rRNA-binding</keyword>
<dbReference type="RefSeq" id="WP_099326077.1">
    <property type="nucleotide sequence ID" value="NZ_CP049055.1"/>
</dbReference>
<accession>Q1Q7H1</accession>